<dbReference type="PANTHER" id="PTHR33221">
    <property type="entry name" value="WINGED HELIX-TURN-HELIX TRANSCRIPTIONAL REGULATOR, RRF2 FAMILY"/>
    <property type="match status" value="1"/>
</dbReference>
<dbReference type="InterPro" id="IPR036390">
    <property type="entry name" value="WH_DNA-bd_sf"/>
</dbReference>
<reference evidence="1 2" key="1">
    <citation type="journal article" date="2019" name="Int. J. Syst. Evol. Microbiol.">
        <title>The Global Catalogue of Microorganisms (GCM) 10K type strain sequencing project: providing services to taxonomists for standard genome sequencing and annotation.</title>
        <authorList>
            <consortium name="The Broad Institute Genomics Platform"/>
            <consortium name="The Broad Institute Genome Sequencing Center for Infectious Disease"/>
            <person name="Wu L."/>
            <person name="Ma J."/>
        </authorList>
    </citation>
    <scope>NUCLEOTIDE SEQUENCE [LARGE SCALE GENOMIC DNA]</scope>
    <source>
        <strain evidence="1 2">JCM 9933</strain>
    </source>
</reference>
<gene>
    <name evidence="1" type="ORF">GCM10009416_51260</name>
</gene>
<dbReference type="PROSITE" id="PS51197">
    <property type="entry name" value="HTH_RRF2_2"/>
    <property type="match status" value="1"/>
</dbReference>
<dbReference type="InterPro" id="IPR030489">
    <property type="entry name" value="TR_Rrf2-type_CS"/>
</dbReference>
<dbReference type="EMBL" id="BAAAFZ010000125">
    <property type="protein sequence ID" value="GAA0608217.1"/>
    <property type="molecule type" value="Genomic_DNA"/>
</dbReference>
<evidence type="ECO:0000313" key="2">
    <source>
        <dbReference type="Proteomes" id="UP001501588"/>
    </source>
</evidence>
<keyword evidence="2" id="KW-1185">Reference proteome</keyword>
<dbReference type="InterPro" id="IPR036388">
    <property type="entry name" value="WH-like_DNA-bd_sf"/>
</dbReference>
<organism evidence="1 2">
    <name type="scientific">Craurococcus roseus</name>
    <dbReference type="NCBI Taxonomy" id="77585"/>
    <lineage>
        <taxon>Bacteria</taxon>
        <taxon>Pseudomonadati</taxon>
        <taxon>Pseudomonadota</taxon>
        <taxon>Alphaproteobacteria</taxon>
        <taxon>Acetobacterales</taxon>
        <taxon>Acetobacteraceae</taxon>
        <taxon>Craurococcus</taxon>
    </lineage>
</organism>
<sequence>MPAAVLLRRDRALTAIAVALDVAFHAGRGSGGAGGGALAGAAEVADRLGVARRGLEPVLQALSRAGLLESVRGPRGGYRLARRPRDVSLAEVLAAVAEGSEPADDGLSGALQAAVVGPLWDELETGLRERLAALTLDDLLRRAQAAGLKRPAAEPLNFAI</sequence>
<dbReference type="Gene3D" id="1.10.10.10">
    <property type="entry name" value="Winged helix-like DNA-binding domain superfamily/Winged helix DNA-binding domain"/>
    <property type="match status" value="1"/>
</dbReference>
<dbReference type="PROSITE" id="PS01332">
    <property type="entry name" value="HTH_RRF2_1"/>
    <property type="match status" value="1"/>
</dbReference>
<evidence type="ECO:0000313" key="1">
    <source>
        <dbReference type="EMBL" id="GAA0608217.1"/>
    </source>
</evidence>
<accession>A0ABN1GBU8</accession>
<dbReference type="Proteomes" id="UP001501588">
    <property type="component" value="Unassembled WGS sequence"/>
</dbReference>
<comment type="caution">
    <text evidence="1">The sequence shown here is derived from an EMBL/GenBank/DDBJ whole genome shotgun (WGS) entry which is preliminary data.</text>
</comment>
<dbReference type="InterPro" id="IPR000944">
    <property type="entry name" value="Tscrpt_reg_Rrf2"/>
</dbReference>
<name>A0ABN1GBU8_9PROT</name>
<dbReference type="SUPFAM" id="SSF46785">
    <property type="entry name" value="Winged helix' DNA-binding domain"/>
    <property type="match status" value="1"/>
</dbReference>
<protein>
    <submittedName>
        <fullName evidence="1">Rrf2 family transcriptional regulator</fullName>
    </submittedName>
</protein>
<dbReference type="PANTHER" id="PTHR33221:SF16">
    <property type="entry name" value="HTH-TYPE TRANSCRIPTIONAL REGULATOR SLR0846-RELATED"/>
    <property type="match status" value="1"/>
</dbReference>
<proteinExistence type="predicted"/>
<dbReference type="Pfam" id="PF02082">
    <property type="entry name" value="Rrf2"/>
    <property type="match status" value="1"/>
</dbReference>